<evidence type="ECO:0000313" key="1">
    <source>
        <dbReference type="EMBL" id="KAH3842273.1"/>
    </source>
</evidence>
<organism evidence="1 2">
    <name type="scientific">Dreissena polymorpha</name>
    <name type="common">Zebra mussel</name>
    <name type="synonym">Mytilus polymorpha</name>
    <dbReference type="NCBI Taxonomy" id="45954"/>
    <lineage>
        <taxon>Eukaryota</taxon>
        <taxon>Metazoa</taxon>
        <taxon>Spiralia</taxon>
        <taxon>Lophotrochozoa</taxon>
        <taxon>Mollusca</taxon>
        <taxon>Bivalvia</taxon>
        <taxon>Autobranchia</taxon>
        <taxon>Heteroconchia</taxon>
        <taxon>Euheterodonta</taxon>
        <taxon>Imparidentia</taxon>
        <taxon>Neoheterodontei</taxon>
        <taxon>Myida</taxon>
        <taxon>Dreissenoidea</taxon>
        <taxon>Dreissenidae</taxon>
        <taxon>Dreissena</taxon>
    </lineage>
</organism>
<dbReference type="AlphaFoldDB" id="A0A9D4KLV7"/>
<accession>A0A9D4KLV7</accession>
<gene>
    <name evidence="1" type="ORF">DPMN_115770</name>
</gene>
<sequence length="69" mass="7587">MSFFRRGSPSAVFVCLRAVLILRSIRLNSWRTSKARPAASTEALVLSSITLDNLRSSVISWSSPSTCVE</sequence>
<dbReference type="Proteomes" id="UP000828390">
    <property type="component" value="Unassembled WGS sequence"/>
</dbReference>
<keyword evidence="2" id="KW-1185">Reference proteome</keyword>
<reference evidence="1" key="1">
    <citation type="journal article" date="2019" name="bioRxiv">
        <title>The Genome of the Zebra Mussel, Dreissena polymorpha: A Resource for Invasive Species Research.</title>
        <authorList>
            <person name="McCartney M.A."/>
            <person name="Auch B."/>
            <person name="Kono T."/>
            <person name="Mallez S."/>
            <person name="Zhang Y."/>
            <person name="Obille A."/>
            <person name="Becker A."/>
            <person name="Abrahante J.E."/>
            <person name="Garbe J."/>
            <person name="Badalamenti J.P."/>
            <person name="Herman A."/>
            <person name="Mangelson H."/>
            <person name="Liachko I."/>
            <person name="Sullivan S."/>
            <person name="Sone E.D."/>
            <person name="Koren S."/>
            <person name="Silverstein K.A.T."/>
            <person name="Beckman K.B."/>
            <person name="Gohl D.M."/>
        </authorList>
    </citation>
    <scope>NUCLEOTIDE SEQUENCE</scope>
    <source>
        <strain evidence="1">Duluth1</strain>
        <tissue evidence="1">Whole animal</tissue>
    </source>
</reference>
<proteinExistence type="predicted"/>
<name>A0A9D4KLV7_DREPO</name>
<reference evidence="1" key="2">
    <citation type="submission" date="2020-11" db="EMBL/GenBank/DDBJ databases">
        <authorList>
            <person name="McCartney M.A."/>
            <person name="Auch B."/>
            <person name="Kono T."/>
            <person name="Mallez S."/>
            <person name="Becker A."/>
            <person name="Gohl D.M."/>
            <person name="Silverstein K.A.T."/>
            <person name="Koren S."/>
            <person name="Bechman K.B."/>
            <person name="Herman A."/>
            <person name="Abrahante J.E."/>
            <person name="Garbe J."/>
        </authorList>
    </citation>
    <scope>NUCLEOTIDE SEQUENCE</scope>
    <source>
        <strain evidence="1">Duluth1</strain>
        <tissue evidence="1">Whole animal</tissue>
    </source>
</reference>
<protein>
    <submittedName>
        <fullName evidence="1">Uncharacterized protein</fullName>
    </submittedName>
</protein>
<comment type="caution">
    <text evidence="1">The sequence shown here is derived from an EMBL/GenBank/DDBJ whole genome shotgun (WGS) entry which is preliminary data.</text>
</comment>
<evidence type="ECO:0000313" key="2">
    <source>
        <dbReference type="Proteomes" id="UP000828390"/>
    </source>
</evidence>
<dbReference type="EMBL" id="JAIWYP010000004">
    <property type="protein sequence ID" value="KAH3842273.1"/>
    <property type="molecule type" value="Genomic_DNA"/>
</dbReference>